<dbReference type="OrthoDB" id="1957425at2"/>
<dbReference type="EMBL" id="NPMS01000001">
    <property type="protein sequence ID" value="OZU89603.1"/>
    <property type="molecule type" value="Genomic_DNA"/>
</dbReference>
<dbReference type="Proteomes" id="UP000216498">
    <property type="component" value="Unassembled WGS sequence"/>
</dbReference>
<name>A0A265NC65_9BACI</name>
<keyword evidence="2" id="KW-1185">Reference proteome</keyword>
<evidence type="ECO:0000313" key="2">
    <source>
        <dbReference type="Proteomes" id="UP000216498"/>
    </source>
</evidence>
<protein>
    <submittedName>
        <fullName evidence="1">Uncharacterized protein</fullName>
    </submittedName>
</protein>
<sequence length="133" mass="14789">MKKIILVSVIVVIIGALGFATLKLAQDGFDISVENETNKKVSGLYLTYDNIKLDIKIPSIAPSEKYTLNVNPNENFDEASLKLEYKDTKGNLQTEYVIGYFEKGYSGKAVINIKSVDEMGKLKVEINSNTSLY</sequence>
<organism evidence="1 2">
    <name type="scientific">Virgibacillus indicus</name>
    <dbReference type="NCBI Taxonomy" id="2024554"/>
    <lineage>
        <taxon>Bacteria</taxon>
        <taxon>Bacillati</taxon>
        <taxon>Bacillota</taxon>
        <taxon>Bacilli</taxon>
        <taxon>Bacillales</taxon>
        <taxon>Bacillaceae</taxon>
        <taxon>Virgibacillus</taxon>
    </lineage>
</organism>
<accession>A0A265NC65</accession>
<comment type="caution">
    <text evidence="1">The sequence shown here is derived from an EMBL/GenBank/DDBJ whole genome shotgun (WGS) entry which is preliminary data.</text>
</comment>
<reference evidence="1 2" key="1">
    <citation type="submission" date="2017-08" db="EMBL/GenBank/DDBJ databases">
        <title>Virgibacillus indicus sp. nov. and Virgibacillus profoundi sp. nov, two moderately halophilic bacteria isolated from marine sediment by using the Microfluidic Streak Plate.</title>
        <authorList>
            <person name="Xu B."/>
            <person name="Hu B."/>
            <person name="Wang J."/>
            <person name="Zhu Y."/>
            <person name="Huang L."/>
            <person name="Du W."/>
            <person name="Huang Y."/>
        </authorList>
    </citation>
    <scope>NUCLEOTIDE SEQUENCE [LARGE SCALE GENOMIC DNA]</scope>
    <source>
        <strain evidence="1 2">IO3-P2-C2</strain>
    </source>
</reference>
<gene>
    <name evidence="1" type="ORF">CIL03_00175</name>
</gene>
<dbReference type="RefSeq" id="WP_094883204.1">
    <property type="nucleotide sequence ID" value="NZ_NPMS01000001.1"/>
</dbReference>
<dbReference type="AlphaFoldDB" id="A0A265NC65"/>
<evidence type="ECO:0000313" key="1">
    <source>
        <dbReference type="EMBL" id="OZU89603.1"/>
    </source>
</evidence>
<proteinExistence type="predicted"/>